<dbReference type="Proteomes" id="UP000244073">
    <property type="component" value="Unassembled WGS sequence"/>
</dbReference>
<gene>
    <name evidence="3" type="ORF">P175DRAFT_0503131</name>
</gene>
<dbReference type="VEuPathDB" id="FungiDB:P175DRAFT_0503131"/>
<organism evidence="3 4">
    <name type="scientific">Aspergillus ochraceoroseus IBT 24754</name>
    <dbReference type="NCBI Taxonomy" id="1392256"/>
    <lineage>
        <taxon>Eukaryota</taxon>
        <taxon>Fungi</taxon>
        <taxon>Dikarya</taxon>
        <taxon>Ascomycota</taxon>
        <taxon>Pezizomycotina</taxon>
        <taxon>Eurotiomycetes</taxon>
        <taxon>Eurotiomycetidae</taxon>
        <taxon>Eurotiales</taxon>
        <taxon>Aspergillaceae</taxon>
        <taxon>Aspergillus</taxon>
        <taxon>Aspergillus subgen. Nidulantes</taxon>
    </lineage>
</organism>
<accession>A0A2T5LTI2</accession>
<evidence type="ECO:0000313" key="4">
    <source>
        <dbReference type="Proteomes" id="UP000244073"/>
    </source>
</evidence>
<evidence type="ECO:0000256" key="1">
    <source>
        <dbReference type="ARBA" id="ARBA00023002"/>
    </source>
</evidence>
<evidence type="ECO:0000313" key="3">
    <source>
        <dbReference type="EMBL" id="PTU19594.1"/>
    </source>
</evidence>
<proteinExistence type="predicted"/>
<dbReference type="InterPro" id="IPR036249">
    <property type="entry name" value="Thioredoxin-like_sf"/>
</dbReference>
<protein>
    <recommendedName>
        <fullName evidence="2">Phenol hydroxylase-like C-terminal dimerisation domain-containing protein</fullName>
    </recommendedName>
</protein>
<feature type="domain" description="Phenol hydroxylase-like C-terminal dimerisation" evidence="2">
    <location>
        <begin position="2"/>
        <end position="50"/>
    </location>
</feature>
<dbReference type="RefSeq" id="XP_040750986.1">
    <property type="nucleotide sequence ID" value="XM_040897553.1"/>
</dbReference>
<dbReference type="SUPFAM" id="SSF52833">
    <property type="entry name" value="Thioredoxin-like"/>
    <property type="match status" value="1"/>
</dbReference>
<dbReference type="EMBL" id="MSFN02000006">
    <property type="protein sequence ID" value="PTU19594.1"/>
    <property type="molecule type" value="Genomic_DNA"/>
</dbReference>
<dbReference type="OrthoDB" id="1716816at2759"/>
<dbReference type="GO" id="GO:0016491">
    <property type="term" value="F:oxidoreductase activity"/>
    <property type="evidence" value="ECO:0007669"/>
    <property type="project" value="UniProtKB-KW"/>
</dbReference>
<dbReference type="InterPro" id="IPR012941">
    <property type="entry name" value="Phe_hydrox_C_dim_dom"/>
</dbReference>
<dbReference type="Pfam" id="PF07976">
    <property type="entry name" value="Phe_hydrox_dim"/>
    <property type="match status" value="1"/>
</dbReference>
<dbReference type="AlphaFoldDB" id="A0A2T5LTI2"/>
<dbReference type="GeneID" id="63814435"/>
<name>A0A2T5LTI2_9EURO</name>
<sequence>MKGWNYEKTFVDDISYHEGHWKLYETFGIDPEKGSLVVLGLDQYVSYVMRW</sequence>
<keyword evidence="1" id="KW-0560">Oxidoreductase</keyword>
<reference evidence="3 4" key="1">
    <citation type="journal article" date="2018" name="Proc. Natl. Acad. Sci. U.S.A.">
        <title>Linking secondary metabolites to gene clusters through genome sequencing of six diverse Aspergillus species.</title>
        <authorList>
            <person name="Kaerboelling I."/>
            <person name="Vesth T.C."/>
            <person name="Frisvad J.C."/>
            <person name="Nybo J.L."/>
            <person name="Theobald S."/>
            <person name="Kuo A."/>
            <person name="Bowyer P."/>
            <person name="Matsuda Y."/>
            <person name="Mondo S."/>
            <person name="Lyhne E.K."/>
            <person name="Kogle M.E."/>
            <person name="Clum A."/>
            <person name="Lipzen A."/>
            <person name="Salamov A."/>
            <person name="Ngan C.Y."/>
            <person name="Daum C."/>
            <person name="Chiniquy J."/>
            <person name="Barry K."/>
            <person name="LaButti K."/>
            <person name="Haridas S."/>
            <person name="Simmons B.A."/>
            <person name="Magnuson J.K."/>
            <person name="Mortensen U.H."/>
            <person name="Larsen T.O."/>
            <person name="Grigoriev I.V."/>
            <person name="Baker S.E."/>
            <person name="Andersen M.R."/>
        </authorList>
    </citation>
    <scope>NUCLEOTIDE SEQUENCE [LARGE SCALE GENOMIC DNA]</scope>
    <source>
        <strain evidence="3 4">IBT 24754</strain>
    </source>
</reference>
<evidence type="ECO:0000259" key="2">
    <source>
        <dbReference type="Pfam" id="PF07976"/>
    </source>
</evidence>
<comment type="caution">
    <text evidence="3">The sequence shown here is derived from an EMBL/GenBank/DDBJ whole genome shotgun (WGS) entry which is preliminary data.</text>
</comment>
<dbReference type="Gene3D" id="3.40.30.20">
    <property type="match status" value="1"/>
</dbReference>
<dbReference type="InterPro" id="IPR038220">
    <property type="entry name" value="PHOX_C_sf"/>
</dbReference>